<dbReference type="CDD" id="cd01949">
    <property type="entry name" value="GGDEF"/>
    <property type="match status" value="1"/>
</dbReference>
<dbReference type="Pfam" id="PF00990">
    <property type="entry name" value="GGDEF"/>
    <property type="match status" value="1"/>
</dbReference>
<evidence type="ECO:0000313" key="9">
    <source>
        <dbReference type="EMBL" id="CAG35191.1"/>
    </source>
</evidence>
<dbReference type="Proteomes" id="UP000000602">
    <property type="component" value="Chromosome"/>
</dbReference>
<dbReference type="GO" id="GO:1902201">
    <property type="term" value="P:negative regulation of bacterial-type flagellum-dependent cell motility"/>
    <property type="evidence" value="ECO:0007669"/>
    <property type="project" value="TreeGrafter"/>
</dbReference>
<evidence type="ECO:0000256" key="3">
    <source>
        <dbReference type="ARBA" id="ARBA00022475"/>
    </source>
</evidence>
<dbReference type="InterPro" id="IPR033479">
    <property type="entry name" value="dCache_1"/>
</dbReference>
<dbReference type="InterPro" id="IPR029787">
    <property type="entry name" value="Nucleotide_cyclase"/>
</dbReference>
<dbReference type="AlphaFoldDB" id="Q6AR33"/>
<sequence>MNNKKYFLVGVLTLLLLLGFITTCFVSYYVAHKSISEQIAKTTLPLTSDNIYSEIQRDLLRPIFISSLMANDTFVRDWAMEGEQNEEAIIKYLSEIQKRYGTVSCFFVSEKTGRYYHPEGVIRQISPTDSQDQWYYRLKKIKERYEVNVDVDSADKKSMVIFINYQMYDYSGNYIGATGVGLEVNSVIDLINTYQNRYGRRVFFADMEGNIRLRSSQDGGPKNIRQLDGISAHTTRILTTPSSSISYKRQGKTVYLNSRFVPEFKWILLVEQVEDPLETRLFNTLMINLGISLIITGIILFFAYLTIGGYQRKLEEMATTDSLTGIANRQIFDILFNQMSKHSRRQGWPLSAIMFDLDHFKKINDSYGHPAGDLILKAVSQIAQNILRDSDILCRWGGEEFLILLPNCNTAQAQGVAEKIRQGLETASELIYNQQLISITASFGLTTLQDYDSKDELIKRADIALYAAKENGRNRVEVAQL</sequence>
<keyword evidence="4 7" id="KW-0812">Transmembrane</keyword>
<dbReference type="SMART" id="SM00267">
    <property type="entry name" value="GGDEF"/>
    <property type="match status" value="1"/>
</dbReference>
<dbReference type="SUPFAM" id="SSF55073">
    <property type="entry name" value="Nucleotide cyclase"/>
    <property type="match status" value="1"/>
</dbReference>
<evidence type="ECO:0000313" key="10">
    <source>
        <dbReference type="Proteomes" id="UP000000602"/>
    </source>
</evidence>
<accession>Q6AR33</accession>
<dbReference type="NCBIfam" id="TIGR00254">
    <property type="entry name" value="GGDEF"/>
    <property type="match status" value="1"/>
</dbReference>
<name>Q6AR33_DESPS</name>
<evidence type="ECO:0000256" key="2">
    <source>
        <dbReference type="ARBA" id="ARBA00012528"/>
    </source>
</evidence>
<dbReference type="EC" id="2.7.7.65" evidence="2"/>
<dbReference type="Pfam" id="PF02743">
    <property type="entry name" value="dCache_1"/>
    <property type="match status" value="1"/>
</dbReference>
<dbReference type="PANTHER" id="PTHR45138">
    <property type="entry name" value="REGULATORY COMPONENTS OF SENSORY TRANSDUCTION SYSTEM"/>
    <property type="match status" value="1"/>
</dbReference>
<gene>
    <name evidence="9" type="ordered locus">DP0462</name>
</gene>
<evidence type="ECO:0000256" key="7">
    <source>
        <dbReference type="SAM" id="Phobius"/>
    </source>
</evidence>
<dbReference type="eggNOG" id="COG3706">
    <property type="taxonomic scope" value="Bacteria"/>
</dbReference>
<keyword evidence="3" id="KW-1003">Cell membrane</keyword>
<keyword evidence="10" id="KW-1185">Reference proteome</keyword>
<reference evidence="10" key="1">
    <citation type="journal article" date="2004" name="Environ. Microbiol.">
        <title>The genome of Desulfotalea psychrophila, a sulfate-reducing bacterium from permanently cold Arctic sediments.</title>
        <authorList>
            <person name="Rabus R."/>
            <person name="Ruepp A."/>
            <person name="Frickey T."/>
            <person name="Rattei T."/>
            <person name="Fartmann B."/>
            <person name="Stark M."/>
            <person name="Bauer M."/>
            <person name="Zibat A."/>
            <person name="Lombardot T."/>
            <person name="Becker I."/>
            <person name="Amann J."/>
            <person name="Gellner K."/>
            <person name="Teeling H."/>
            <person name="Leuschner W.D."/>
            <person name="Gloeckner F.-O."/>
            <person name="Lupas A.N."/>
            <person name="Amann R."/>
            <person name="Klenk H.-P."/>
        </authorList>
    </citation>
    <scope>NUCLEOTIDE SEQUENCE [LARGE SCALE GENOMIC DNA]</scope>
    <source>
        <strain evidence="10">DSM 12343 / LSv54</strain>
    </source>
</reference>
<evidence type="ECO:0000256" key="1">
    <source>
        <dbReference type="ARBA" id="ARBA00004651"/>
    </source>
</evidence>
<dbReference type="InterPro" id="IPR043128">
    <property type="entry name" value="Rev_trsase/Diguanyl_cyclase"/>
</dbReference>
<keyword evidence="5 7" id="KW-1133">Transmembrane helix</keyword>
<dbReference type="HOGENOM" id="CLU_029518_0_0_7"/>
<dbReference type="OrthoDB" id="9812260at2"/>
<dbReference type="FunFam" id="3.30.70.270:FF:000001">
    <property type="entry name" value="Diguanylate cyclase domain protein"/>
    <property type="match status" value="1"/>
</dbReference>
<dbReference type="PANTHER" id="PTHR45138:SF26">
    <property type="entry name" value="DIGUANYLATE CYCLASE"/>
    <property type="match status" value="1"/>
</dbReference>
<dbReference type="STRING" id="177439.DP0462"/>
<evidence type="ECO:0000256" key="6">
    <source>
        <dbReference type="ARBA" id="ARBA00023136"/>
    </source>
</evidence>
<evidence type="ECO:0000256" key="5">
    <source>
        <dbReference type="ARBA" id="ARBA00022989"/>
    </source>
</evidence>
<dbReference type="InterPro" id="IPR050469">
    <property type="entry name" value="Diguanylate_Cyclase"/>
</dbReference>
<dbReference type="InterPro" id="IPR000160">
    <property type="entry name" value="GGDEF_dom"/>
</dbReference>
<dbReference type="Gene3D" id="3.30.70.270">
    <property type="match status" value="1"/>
</dbReference>
<dbReference type="PROSITE" id="PS50887">
    <property type="entry name" value="GGDEF"/>
    <property type="match status" value="1"/>
</dbReference>
<evidence type="ECO:0000259" key="8">
    <source>
        <dbReference type="PROSITE" id="PS50887"/>
    </source>
</evidence>
<comment type="subcellular location">
    <subcellularLocation>
        <location evidence="1">Cell membrane</location>
        <topology evidence="1">Multi-pass membrane protein</topology>
    </subcellularLocation>
</comment>
<feature type="domain" description="GGDEF" evidence="8">
    <location>
        <begin position="348"/>
        <end position="481"/>
    </location>
</feature>
<proteinExistence type="predicted"/>
<keyword evidence="6 7" id="KW-0472">Membrane</keyword>
<dbReference type="GO" id="GO:0005886">
    <property type="term" value="C:plasma membrane"/>
    <property type="evidence" value="ECO:0007669"/>
    <property type="project" value="UniProtKB-SubCell"/>
</dbReference>
<feature type="transmembrane region" description="Helical" evidence="7">
    <location>
        <begin position="285"/>
        <end position="307"/>
    </location>
</feature>
<evidence type="ECO:0000256" key="4">
    <source>
        <dbReference type="ARBA" id="ARBA00022692"/>
    </source>
</evidence>
<dbReference type="GO" id="GO:0043709">
    <property type="term" value="P:cell adhesion involved in single-species biofilm formation"/>
    <property type="evidence" value="ECO:0007669"/>
    <property type="project" value="TreeGrafter"/>
</dbReference>
<dbReference type="KEGG" id="dps:DP0462"/>
<dbReference type="RefSeq" id="WP_011187707.1">
    <property type="nucleotide sequence ID" value="NC_006138.1"/>
</dbReference>
<dbReference type="GO" id="GO:0052621">
    <property type="term" value="F:diguanylate cyclase activity"/>
    <property type="evidence" value="ECO:0007669"/>
    <property type="project" value="UniProtKB-EC"/>
</dbReference>
<protein>
    <recommendedName>
        <fullName evidence="2">diguanylate cyclase</fullName>
        <ecNumber evidence="2">2.7.7.65</ecNumber>
    </recommendedName>
</protein>
<organism evidence="9 10">
    <name type="scientific">Desulfotalea psychrophila (strain LSv54 / DSM 12343)</name>
    <dbReference type="NCBI Taxonomy" id="177439"/>
    <lineage>
        <taxon>Bacteria</taxon>
        <taxon>Pseudomonadati</taxon>
        <taxon>Thermodesulfobacteriota</taxon>
        <taxon>Desulfobulbia</taxon>
        <taxon>Desulfobulbales</taxon>
        <taxon>Desulfocapsaceae</taxon>
        <taxon>Desulfotalea</taxon>
    </lineage>
</organism>
<dbReference type="EMBL" id="CR522870">
    <property type="protein sequence ID" value="CAG35191.1"/>
    <property type="molecule type" value="Genomic_DNA"/>
</dbReference>